<dbReference type="PATRIC" id="fig|1235802.3.peg.67"/>
<dbReference type="HOGENOM" id="CLU_1203584_0_0_9"/>
<dbReference type="EMBL" id="AQFT01000002">
    <property type="protein sequence ID" value="EMZ39553.1"/>
    <property type="molecule type" value="Genomic_DNA"/>
</dbReference>
<protein>
    <recommendedName>
        <fullName evidence="3">AdoMet activation domain-containing protein</fullName>
    </recommendedName>
</protein>
<dbReference type="SUPFAM" id="SSF56507">
    <property type="entry name" value="Methionine synthase activation domain-like"/>
    <property type="match status" value="1"/>
</dbReference>
<dbReference type="STRING" id="1235802.C823_00065"/>
<keyword evidence="2" id="KW-1185">Reference proteome</keyword>
<dbReference type="AlphaFoldDB" id="N2BM62"/>
<dbReference type="OrthoDB" id="2068328at2"/>
<gene>
    <name evidence="1" type="ORF">C823_00065</name>
</gene>
<sequence>MPAFFHHILDDFLTPAFLEEVRSKFHFSETHRMELRTVAKRMLPLMRKEAFWERKKYRMSGQCPAAESDCVSEIVVMSLGRGIDCLQETYEKRELLLSSYMVETLAGEILMRGYEAYRQYIENETGLYVAGYHFPGGEENFPLSMLPDLLKECSLQITCNDAFCMIPNKSVAFIAELTYHENVHCKSICFGCNNKDCPNRMRDENRQ</sequence>
<dbReference type="InterPro" id="IPR037010">
    <property type="entry name" value="VitB12-dep_Met_synth_activ_sf"/>
</dbReference>
<evidence type="ECO:0008006" key="3">
    <source>
        <dbReference type="Google" id="ProtNLM"/>
    </source>
</evidence>
<accession>N2BM62</accession>
<organism evidence="1 2">
    <name type="scientific">Eubacterium plexicaudatum ASF492</name>
    <dbReference type="NCBI Taxonomy" id="1235802"/>
    <lineage>
        <taxon>Bacteria</taxon>
        <taxon>Bacillati</taxon>
        <taxon>Bacillota</taxon>
        <taxon>Clostridia</taxon>
        <taxon>Eubacteriales</taxon>
        <taxon>Eubacteriaceae</taxon>
        <taxon>Eubacterium</taxon>
    </lineage>
</organism>
<dbReference type="Proteomes" id="UP000012589">
    <property type="component" value="Unassembled WGS sequence"/>
</dbReference>
<evidence type="ECO:0000313" key="2">
    <source>
        <dbReference type="Proteomes" id="UP000012589"/>
    </source>
</evidence>
<dbReference type="eggNOG" id="ENOG503368M">
    <property type="taxonomic scope" value="Bacteria"/>
</dbReference>
<comment type="caution">
    <text evidence="1">The sequence shown here is derived from an EMBL/GenBank/DDBJ whole genome shotgun (WGS) entry which is preliminary data.</text>
</comment>
<evidence type="ECO:0000313" key="1">
    <source>
        <dbReference type="EMBL" id="EMZ39553.1"/>
    </source>
</evidence>
<dbReference type="Gene3D" id="3.40.109.40">
    <property type="match status" value="1"/>
</dbReference>
<name>N2BM62_9FIRM</name>
<proteinExistence type="predicted"/>
<reference evidence="1 2" key="1">
    <citation type="journal article" date="2014" name="Genome Announc.">
        <title>Draft genome sequences of the altered schaedler flora, a defined bacterial community from gnotobiotic mice.</title>
        <authorList>
            <person name="Wannemuehler M.J."/>
            <person name="Overstreet A.M."/>
            <person name="Ward D.V."/>
            <person name="Phillips G.J."/>
        </authorList>
    </citation>
    <scope>NUCLEOTIDE SEQUENCE [LARGE SCALE GENOMIC DNA]</scope>
    <source>
        <strain evidence="1 2">ASF492</strain>
    </source>
</reference>
<dbReference type="GO" id="GO:0008705">
    <property type="term" value="F:methionine synthase activity"/>
    <property type="evidence" value="ECO:0007669"/>
    <property type="project" value="InterPro"/>
</dbReference>